<evidence type="ECO:0000313" key="2">
    <source>
        <dbReference type="Proteomes" id="UP000198373"/>
    </source>
</evidence>
<keyword evidence="2" id="KW-1185">Reference proteome</keyword>
<dbReference type="RefSeq" id="WP_179224750.1">
    <property type="nucleotide sequence ID" value="NZ_FZOO01000013.1"/>
</dbReference>
<sequence length="54" mass="5624">MPGPILVLLLAWLAVVVVGAVVTGWFWLTLVGLAMVLTTGALGVAEHLGRSPRT</sequence>
<proteinExistence type="predicted"/>
<organism evidence="1 2">
    <name type="scientific">Geodermatophilus pulveris</name>
    <dbReference type="NCBI Taxonomy" id="1564159"/>
    <lineage>
        <taxon>Bacteria</taxon>
        <taxon>Bacillati</taxon>
        <taxon>Actinomycetota</taxon>
        <taxon>Actinomycetes</taxon>
        <taxon>Geodermatophilales</taxon>
        <taxon>Geodermatophilaceae</taxon>
        <taxon>Geodermatophilus</taxon>
    </lineage>
</organism>
<evidence type="ECO:0000313" key="1">
    <source>
        <dbReference type="EMBL" id="SNT03204.1"/>
    </source>
</evidence>
<gene>
    <name evidence="1" type="ORF">SAMN06893096_11386</name>
</gene>
<dbReference type="AlphaFoldDB" id="A0A239JES9"/>
<name>A0A239JES9_9ACTN</name>
<accession>A0A239JES9</accession>
<protein>
    <submittedName>
        <fullName evidence="1">Uncharacterized protein</fullName>
    </submittedName>
</protein>
<reference evidence="2" key="1">
    <citation type="submission" date="2017-06" db="EMBL/GenBank/DDBJ databases">
        <authorList>
            <person name="Varghese N."/>
            <person name="Submissions S."/>
        </authorList>
    </citation>
    <scope>NUCLEOTIDE SEQUENCE [LARGE SCALE GENOMIC DNA]</scope>
    <source>
        <strain evidence="2">DSM 46839</strain>
    </source>
</reference>
<dbReference type="EMBL" id="FZOO01000013">
    <property type="protein sequence ID" value="SNT03204.1"/>
    <property type="molecule type" value="Genomic_DNA"/>
</dbReference>
<dbReference type="Proteomes" id="UP000198373">
    <property type="component" value="Unassembled WGS sequence"/>
</dbReference>